<keyword evidence="3" id="KW-1185">Reference proteome</keyword>
<protein>
    <submittedName>
        <fullName evidence="2">Uncharacterized protein</fullName>
    </submittedName>
</protein>
<feature type="region of interest" description="Disordered" evidence="1">
    <location>
        <begin position="41"/>
        <end position="63"/>
    </location>
</feature>
<evidence type="ECO:0000313" key="3">
    <source>
        <dbReference type="Proteomes" id="UP000296049"/>
    </source>
</evidence>
<evidence type="ECO:0000313" key="2">
    <source>
        <dbReference type="EMBL" id="EOB06598.1"/>
    </source>
</evidence>
<feature type="region of interest" description="Disordered" evidence="1">
    <location>
        <begin position="78"/>
        <end position="103"/>
    </location>
</feature>
<feature type="region of interest" description="Disordered" evidence="1">
    <location>
        <begin position="332"/>
        <end position="365"/>
    </location>
</feature>
<dbReference type="AlphaFoldDB" id="R0M1M4"/>
<organism evidence="2 3">
    <name type="scientific">Anas platyrhynchos</name>
    <name type="common">Mallard</name>
    <name type="synonym">Anas boschas</name>
    <dbReference type="NCBI Taxonomy" id="8839"/>
    <lineage>
        <taxon>Eukaryota</taxon>
        <taxon>Metazoa</taxon>
        <taxon>Chordata</taxon>
        <taxon>Craniata</taxon>
        <taxon>Vertebrata</taxon>
        <taxon>Euteleostomi</taxon>
        <taxon>Archelosauria</taxon>
        <taxon>Archosauria</taxon>
        <taxon>Dinosauria</taxon>
        <taxon>Saurischia</taxon>
        <taxon>Theropoda</taxon>
        <taxon>Coelurosauria</taxon>
        <taxon>Aves</taxon>
        <taxon>Neognathae</taxon>
        <taxon>Galloanserae</taxon>
        <taxon>Anseriformes</taxon>
        <taxon>Anatidae</taxon>
        <taxon>Anatinae</taxon>
        <taxon>Anas</taxon>
    </lineage>
</organism>
<gene>
    <name evidence="2" type="ORF">Anapl_09385</name>
</gene>
<feature type="compositionally biased region" description="Polar residues" evidence="1">
    <location>
        <begin position="342"/>
        <end position="352"/>
    </location>
</feature>
<dbReference type="Proteomes" id="UP000296049">
    <property type="component" value="Unassembled WGS sequence"/>
</dbReference>
<sequence>MISNKIFQTQTFKHWRLETPYCEELPAERQHCWCRWGGQGTGVRASPAPPGEEEQAATASRAGQTPLSPVPLWLLLGFPPPPQPHAGHPGPSESKSQRKGNGFNFPSMYSVPDSLLSTLDLASETMRTHLLHGLMLTLWRQLPSEGIKRLSSVSDVPLLVLDEGSVPCAKANPALSIKITQIHKTSSKGEENPLMAMLGSPGFPTALFPHLLPSTYMCYAGASQCIVNGCREERMKQEPGSGKHLVNGCREESLEVENISVCCRSPTPTHTLSLSYQIQVTAEPLDFGLSSTNTTALPMAVASTTRTHQHKAYKGITGRAGHMMLVPLAAAHRSAPAEQASEGDTCSINTGESPRKAAPARSPREEDADVLILTGMNVPNFRVWEQMEGILGQFWYSFWVPPYAIASHFLSEIRHPCRLAPVCLSDKCSSKGNRQSKKDCIVKKRGHRAKGLHHPVIMIEGYEDVTQTDDITARNGVKLDQMSHSPKKETKPRGSVLLNTRSTQTGFKSNLRRGATRFHPMACTQQTSSLPDCRRALVLRGKKPQQKQ</sequence>
<proteinExistence type="predicted"/>
<dbReference type="EMBL" id="KB742594">
    <property type="protein sequence ID" value="EOB06598.1"/>
    <property type="molecule type" value="Genomic_DNA"/>
</dbReference>
<accession>R0M1M4</accession>
<reference evidence="3" key="1">
    <citation type="journal article" date="2013" name="Nat. Genet.">
        <title>The duck genome and transcriptome provide insight into an avian influenza virus reservoir species.</title>
        <authorList>
            <person name="Huang Y."/>
            <person name="Li Y."/>
            <person name="Burt D.W."/>
            <person name="Chen H."/>
            <person name="Zhang Y."/>
            <person name="Qian W."/>
            <person name="Kim H."/>
            <person name="Gan S."/>
            <person name="Zhao Y."/>
            <person name="Li J."/>
            <person name="Yi K."/>
            <person name="Feng H."/>
            <person name="Zhu P."/>
            <person name="Li B."/>
            <person name="Liu Q."/>
            <person name="Fairley S."/>
            <person name="Magor K.E."/>
            <person name="Du Z."/>
            <person name="Hu X."/>
            <person name="Goodman L."/>
            <person name="Tafer H."/>
            <person name="Vignal A."/>
            <person name="Lee T."/>
            <person name="Kim K.W."/>
            <person name="Sheng Z."/>
            <person name="An Y."/>
            <person name="Searle S."/>
            <person name="Herrero J."/>
            <person name="Groenen M.A."/>
            <person name="Crooijmans R.P."/>
            <person name="Faraut T."/>
            <person name="Cai Q."/>
            <person name="Webster R.G."/>
            <person name="Aldridge J.R."/>
            <person name="Warren W.C."/>
            <person name="Bartschat S."/>
            <person name="Kehr S."/>
            <person name="Marz M."/>
            <person name="Stadler P.F."/>
            <person name="Smith J."/>
            <person name="Kraus R.H."/>
            <person name="Zhao Y."/>
            <person name="Ren L."/>
            <person name="Fei J."/>
            <person name="Morisson M."/>
            <person name="Kaiser P."/>
            <person name="Griffin D.K."/>
            <person name="Rao M."/>
            <person name="Pitel F."/>
            <person name="Wang J."/>
            <person name="Li N."/>
        </authorList>
    </citation>
    <scope>NUCLEOTIDE SEQUENCE [LARGE SCALE GENOMIC DNA]</scope>
</reference>
<name>R0M1M4_ANAPL</name>
<evidence type="ECO:0000256" key="1">
    <source>
        <dbReference type="SAM" id="MobiDB-lite"/>
    </source>
</evidence>